<dbReference type="GeneID" id="83199697"/>
<organism evidence="2 3">
    <name type="scientific">Penicillium chermesinum</name>
    <dbReference type="NCBI Taxonomy" id="63820"/>
    <lineage>
        <taxon>Eukaryota</taxon>
        <taxon>Fungi</taxon>
        <taxon>Dikarya</taxon>
        <taxon>Ascomycota</taxon>
        <taxon>Pezizomycotina</taxon>
        <taxon>Eurotiomycetes</taxon>
        <taxon>Eurotiomycetidae</taxon>
        <taxon>Eurotiales</taxon>
        <taxon>Aspergillaceae</taxon>
        <taxon>Penicillium</taxon>
    </lineage>
</organism>
<proteinExistence type="predicted"/>
<dbReference type="Proteomes" id="UP001150941">
    <property type="component" value="Unassembled WGS sequence"/>
</dbReference>
<reference evidence="2" key="1">
    <citation type="submission" date="2022-11" db="EMBL/GenBank/DDBJ databases">
        <authorList>
            <person name="Petersen C."/>
        </authorList>
    </citation>
    <scope>NUCLEOTIDE SEQUENCE</scope>
    <source>
        <strain evidence="2">IBT 19713</strain>
    </source>
</reference>
<keyword evidence="3" id="KW-1185">Reference proteome</keyword>
<dbReference type="AlphaFoldDB" id="A0A9W9TRW9"/>
<accession>A0A9W9TRW9</accession>
<gene>
    <name evidence="2" type="ORF">N7468_003097</name>
</gene>
<comment type="caution">
    <text evidence="2">The sequence shown here is derived from an EMBL/GenBank/DDBJ whole genome shotgun (WGS) entry which is preliminary data.</text>
</comment>
<sequence length="118" mass="12795">MAAEGPMYAFSGNIARSTNVSHLQRPYFPTLVHTRDSLVSMDGTYAGSKTAKPVDYPQYPLSFPDLSACLPMETDNTHFLILETHNHRAQKPRTSMLSSGSLSLGAESTPVPGRGKLA</sequence>
<dbReference type="RefSeq" id="XP_058331397.1">
    <property type="nucleotide sequence ID" value="XM_058472394.1"/>
</dbReference>
<name>A0A9W9TRW9_9EURO</name>
<evidence type="ECO:0000313" key="2">
    <source>
        <dbReference type="EMBL" id="KAJ5238478.1"/>
    </source>
</evidence>
<dbReference type="EMBL" id="JAPQKS010000003">
    <property type="protein sequence ID" value="KAJ5238478.1"/>
    <property type="molecule type" value="Genomic_DNA"/>
</dbReference>
<feature type="compositionally biased region" description="Low complexity" evidence="1">
    <location>
        <begin position="95"/>
        <end position="105"/>
    </location>
</feature>
<feature type="region of interest" description="Disordered" evidence="1">
    <location>
        <begin position="90"/>
        <end position="118"/>
    </location>
</feature>
<evidence type="ECO:0000256" key="1">
    <source>
        <dbReference type="SAM" id="MobiDB-lite"/>
    </source>
</evidence>
<protein>
    <submittedName>
        <fullName evidence="2">Uncharacterized protein</fullName>
    </submittedName>
</protein>
<evidence type="ECO:0000313" key="3">
    <source>
        <dbReference type="Proteomes" id="UP001150941"/>
    </source>
</evidence>
<reference evidence="2" key="2">
    <citation type="journal article" date="2023" name="IMA Fungus">
        <title>Comparative genomic study of the Penicillium genus elucidates a diverse pangenome and 15 lateral gene transfer events.</title>
        <authorList>
            <person name="Petersen C."/>
            <person name="Sorensen T."/>
            <person name="Nielsen M.R."/>
            <person name="Sondergaard T.E."/>
            <person name="Sorensen J.L."/>
            <person name="Fitzpatrick D.A."/>
            <person name="Frisvad J.C."/>
            <person name="Nielsen K.L."/>
        </authorList>
    </citation>
    <scope>NUCLEOTIDE SEQUENCE</scope>
    <source>
        <strain evidence="2">IBT 19713</strain>
    </source>
</reference>